<keyword evidence="9" id="KW-1185">Reference proteome</keyword>
<feature type="domain" description="RNA polymerase sigma-70 region 2" evidence="6">
    <location>
        <begin position="24"/>
        <end position="89"/>
    </location>
</feature>
<comment type="similarity">
    <text evidence="1">Belongs to the sigma-70 factor family. ECF subfamily.</text>
</comment>
<dbReference type="AlphaFoldDB" id="A0A3P3U4A2"/>
<dbReference type="GO" id="GO:0016987">
    <property type="term" value="F:sigma factor activity"/>
    <property type="evidence" value="ECO:0007669"/>
    <property type="project" value="UniProtKB-KW"/>
</dbReference>
<dbReference type="GO" id="GO:0003677">
    <property type="term" value="F:DNA binding"/>
    <property type="evidence" value="ECO:0007669"/>
    <property type="project" value="UniProtKB-KW"/>
</dbReference>
<evidence type="ECO:0000256" key="1">
    <source>
        <dbReference type="ARBA" id="ARBA00010641"/>
    </source>
</evidence>
<proteinExistence type="inferred from homology"/>
<dbReference type="OrthoDB" id="2657224at2"/>
<comment type="caution">
    <text evidence="8">The sequence shown here is derived from an EMBL/GenBank/DDBJ whole genome shotgun (WGS) entry which is preliminary data.</text>
</comment>
<gene>
    <name evidence="8" type="ORF">EHV15_20245</name>
</gene>
<dbReference type="InterPro" id="IPR007627">
    <property type="entry name" value="RNA_pol_sigma70_r2"/>
</dbReference>
<organism evidence="8 9">
    <name type="scientific">Paenibacillus oralis</name>
    <dbReference type="NCBI Taxonomy" id="2490856"/>
    <lineage>
        <taxon>Bacteria</taxon>
        <taxon>Bacillati</taxon>
        <taxon>Bacillota</taxon>
        <taxon>Bacilli</taxon>
        <taxon>Bacillales</taxon>
        <taxon>Paenibacillaceae</taxon>
        <taxon>Paenibacillus</taxon>
    </lineage>
</organism>
<accession>A0A3P3U4A2</accession>
<keyword evidence="5" id="KW-0804">Transcription</keyword>
<dbReference type="InterPro" id="IPR039425">
    <property type="entry name" value="RNA_pol_sigma-70-like"/>
</dbReference>
<dbReference type="InterPro" id="IPR013324">
    <property type="entry name" value="RNA_pol_sigma_r3/r4-like"/>
</dbReference>
<dbReference type="GO" id="GO:0006352">
    <property type="term" value="P:DNA-templated transcription initiation"/>
    <property type="evidence" value="ECO:0007669"/>
    <property type="project" value="InterPro"/>
</dbReference>
<dbReference type="RefSeq" id="WP_128632790.1">
    <property type="nucleotide sequence ID" value="NZ_RRCN01000001.1"/>
</dbReference>
<protein>
    <submittedName>
        <fullName evidence="8">Sigma-70 family RNA polymerase sigma factor</fullName>
    </submittedName>
</protein>
<evidence type="ECO:0000256" key="2">
    <source>
        <dbReference type="ARBA" id="ARBA00023015"/>
    </source>
</evidence>
<dbReference type="Gene3D" id="1.10.10.10">
    <property type="entry name" value="Winged helix-like DNA-binding domain superfamily/Winged helix DNA-binding domain"/>
    <property type="match status" value="1"/>
</dbReference>
<keyword evidence="4" id="KW-0238">DNA-binding</keyword>
<reference evidence="8 9" key="1">
    <citation type="submission" date="2018-11" db="EMBL/GenBank/DDBJ databases">
        <title>Genome sequencing of Paenibacillus sp. KCOM 3021 (= ChDC PVNT-B20).</title>
        <authorList>
            <person name="Kook J.-K."/>
            <person name="Park S.-N."/>
            <person name="Lim Y.K."/>
        </authorList>
    </citation>
    <scope>NUCLEOTIDE SEQUENCE [LARGE SCALE GENOMIC DNA]</scope>
    <source>
        <strain evidence="8 9">KCOM 3021</strain>
    </source>
</reference>
<keyword evidence="3" id="KW-0731">Sigma factor</keyword>
<dbReference type="SUPFAM" id="SSF88659">
    <property type="entry name" value="Sigma3 and sigma4 domains of RNA polymerase sigma factors"/>
    <property type="match status" value="1"/>
</dbReference>
<evidence type="ECO:0000256" key="3">
    <source>
        <dbReference type="ARBA" id="ARBA00023082"/>
    </source>
</evidence>
<sequence>MEEWYFLIRRPFHDLDTTVQKLVYDSYYQFVYRDINLILHDHALVEDVIQNAFIKLISKGPTLCSDNNLPAWIKLVTRNTALDYLKKIKKERILIRKSLIKIRNDEFSEISVTSEVESKWRNEMLHEAITELKISYQILIYLYYLEYKSYKEICQELHITEGALAKRMARARKKLLQIFLDKCGKQ</sequence>
<evidence type="ECO:0000256" key="4">
    <source>
        <dbReference type="ARBA" id="ARBA00023125"/>
    </source>
</evidence>
<dbReference type="Gene3D" id="1.10.1740.10">
    <property type="match status" value="1"/>
</dbReference>
<dbReference type="Pfam" id="PF04542">
    <property type="entry name" value="Sigma70_r2"/>
    <property type="match status" value="1"/>
</dbReference>
<dbReference type="InterPro" id="IPR013249">
    <property type="entry name" value="RNA_pol_sigma70_r4_t2"/>
</dbReference>
<dbReference type="Pfam" id="PF08281">
    <property type="entry name" value="Sigma70_r4_2"/>
    <property type="match status" value="1"/>
</dbReference>
<dbReference type="PANTHER" id="PTHR43133:SF8">
    <property type="entry name" value="RNA POLYMERASE SIGMA FACTOR HI_1459-RELATED"/>
    <property type="match status" value="1"/>
</dbReference>
<dbReference type="Proteomes" id="UP000267017">
    <property type="component" value="Unassembled WGS sequence"/>
</dbReference>
<feature type="domain" description="RNA polymerase sigma factor 70 region 4 type 2" evidence="7">
    <location>
        <begin position="123"/>
        <end position="175"/>
    </location>
</feature>
<dbReference type="NCBIfam" id="TIGR02937">
    <property type="entry name" value="sigma70-ECF"/>
    <property type="match status" value="1"/>
</dbReference>
<dbReference type="SUPFAM" id="SSF88946">
    <property type="entry name" value="Sigma2 domain of RNA polymerase sigma factors"/>
    <property type="match status" value="1"/>
</dbReference>
<evidence type="ECO:0000259" key="7">
    <source>
        <dbReference type="Pfam" id="PF08281"/>
    </source>
</evidence>
<name>A0A3P3U4A2_9BACL</name>
<keyword evidence="2" id="KW-0805">Transcription regulation</keyword>
<evidence type="ECO:0000313" key="8">
    <source>
        <dbReference type="EMBL" id="RRJ64990.1"/>
    </source>
</evidence>
<evidence type="ECO:0000313" key="9">
    <source>
        <dbReference type="Proteomes" id="UP000267017"/>
    </source>
</evidence>
<dbReference type="EMBL" id="RRCN01000001">
    <property type="protein sequence ID" value="RRJ64990.1"/>
    <property type="molecule type" value="Genomic_DNA"/>
</dbReference>
<dbReference type="InterPro" id="IPR036388">
    <property type="entry name" value="WH-like_DNA-bd_sf"/>
</dbReference>
<dbReference type="CDD" id="cd06171">
    <property type="entry name" value="Sigma70_r4"/>
    <property type="match status" value="1"/>
</dbReference>
<dbReference type="PANTHER" id="PTHR43133">
    <property type="entry name" value="RNA POLYMERASE ECF-TYPE SIGMA FACTO"/>
    <property type="match status" value="1"/>
</dbReference>
<dbReference type="InterPro" id="IPR014284">
    <property type="entry name" value="RNA_pol_sigma-70_dom"/>
</dbReference>
<dbReference type="InterPro" id="IPR013325">
    <property type="entry name" value="RNA_pol_sigma_r2"/>
</dbReference>
<evidence type="ECO:0000256" key="5">
    <source>
        <dbReference type="ARBA" id="ARBA00023163"/>
    </source>
</evidence>
<evidence type="ECO:0000259" key="6">
    <source>
        <dbReference type="Pfam" id="PF04542"/>
    </source>
</evidence>